<protein>
    <submittedName>
        <fullName evidence="1">Uncharacterized protein</fullName>
    </submittedName>
</protein>
<proteinExistence type="predicted"/>
<reference evidence="1" key="1">
    <citation type="submission" date="2020-03" db="EMBL/GenBank/DDBJ databases">
        <title>The deep terrestrial virosphere.</title>
        <authorList>
            <person name="Holmfeldt K."/>
            <person name="Nilsson E."/>
            <person name="Simone D."/>
            <person name="Lopez-Fernandez M."/>
            <person name="Wu X."/>
            <person name="de Brujin I."/>
            <person name="Lundin D."/>
            <person name="Andersson A."/>
            <person name="Bertilsson S."/>
            <person name="Dopson M."/>
        </authorList>
    </citation>
    <scope>NUCLEOTIDE SEQUENCE</scope>
    <source>
        <strain evidence="1">MM415B03920</strain>
    </source>
</reference>
<evidence type="ECO:0000313" key="1">
    <source>
        <dbReference type="EMBL" id="QJA94235.1"/>
    </source>
</evidence>
<accession>A0A6M3LNC0</accession>
<sequence length="65" mass="7853">MPDETDGLNRQQYDEHKDKEQELLKQAWYEKAEKCPVRCGPRCNLSGEFCIMKNCFGEYWKKYDK</sequence>
<name>A0A6M3LNC0_9ZZZZ</name>
<organism evidence="1">
    <name type="scientific">viral metagenome</name>
    <dbReference type="NCBI Taxonomy" id="1070528"/>
    <lineage>
        <taxon>unclassified sequences</taxon>
        <taxon>metagenomes</taxon>
        <taxon>organismal metagenomes</taxon>
    </lineage>
</organism>
<gene>
    <name evidence="1" type="ORF">MM415B03920_0013</name>
</gene>
<dbReference type="AlphaFoldDB" id="A0A6M3LNC0"/>
<dbReference type="EMBL" id="MT143214">
    <property type="protein sequence ID" value="QJA94235.1"/>
    <property type="molecule type" value="Genomic_DNA"/>
</dbReference>